<evidence type="ECO:0008006" key="4">
    <source>
        <dbReference type="Google" id="ProtNLM"/>
    </source>
</evidence>
<protein>
    <recommendedName>
        <fullName evidence="4">SGNH hydrolase-type esterase domain-containing protein</fullName>
    </recommendedName>
</protein>
<evidence type="ECO:0000313" key="3">
    <source>
        <dbReference type="Proteomes" id="UP000612352"/>
    </source>
</evidence>
<dbReference type="SUPFAM" id="SSF52266">
    <property type="entry name" value="SGNH hydrolase"/>
    <property type="match status" value="1"/>
</dbReference>
<feature type="region of interest" description="Disordered" evidence="1">
    <location>
        <begin position="303"/>
        <end position="338"/>
    </location>
</feature>
<comment type="caution">
    <text evidence="2">The sequence shown here is derived from an EMBL/GenBank/DDBJ whole genome shotgun (WGS) entry which is preliminary data.</text>
</comment>
<proteinExistence type="predicted"/>
<dbReference type="Gene3D" id="3.40.50.1110">
    <property type="entry name" value="SGNH hydrolase"/>
    <property type="match status" value="1"/>
</dbReference>
<dbReference type="EMBL" id="JAEDAJ010000002">
    <property type="protein sequence ID" value="MBK0330708.1"/>
    <property type="molecule type" value="Genomic_DNA"/>
</dbReference>
<keyword evidence="3" id="KW-1185">Reference proteome</keyword>
<organism evidence="2 3">
    <name type="scientific">Brachybacterium halotolerans</name>
    <dbReference type="NCBI Taxonomy" id="2795215"/>
    <lineage>
        <taxon>Bacteria</taxon>
        <taxon>Bacillati</taxon>
        <taxon>Actinomycetota</taxon>
        <taxon>Actinomycetes</taxon>
        <taxon>Micrococcales</taxon>
        <taxon>Dermabacteraceae</taxon>
        <taxon>Brachybacterium</taxon>
    </lineage>
</organism>
<name>A0ABS1B7T0_9MICO</name>
<dbReference type="InterPro" id="IPR036514">
    <property type="entry name" value="SGNH_hydro_sf"/>
</dbReference>
<dbReference type="Proteomes" id="UP000612352">
    <property type="component" value="Unassembled WGS sequence"/>
</dbReference>
<evidence type="ECO:0000256" key="1">
    <source>
        <dbReference type="SAM" id="MobiDB-lite"/>
    </source>
</evidence>
<sequence length="338" mass="37696">MTVSPLPVHYLGDSHVRYFKKAAKIGLLAPHELSGVEVGGATAVGMKNPNSKTDAIGRFRRWIREKSRESIVVLHLGEVDCGFVVWYRAEKHDEPVELQVDNSLDAYFEFVDELLDMGFRRLIVTGATLPTITDDDQVGEVVAKRSAITATQKERTDLTLRYNVELRRRAAERGLPYVDIDQDVLDPRTGVVDVRMRNPNPEDHHMNGSLAAALWARKLREAIATYQRLPHVPRHWTCTHDSFLKAYPGHSKNMPTDMRQRVEVGDVVTGDEVTTSGQYTVIRDARVNGEEFPLLSMLHTHHYGPAERPASGSSSGPLGLMRRALSRGAGPRSRAGSS</sequence>
<dbReference type="RefSeq" id="WP_200501367.1">
    <property type="nucleotide sequence ID" value="NZ_JAEDAJ010000002.1"/>
</dbReference>
<reference evidence="2 3" key="1">
    <citation type="submission" date="2020-12" db="EMBL/GenBank/DDBJ databases">
        <title>Brachybacterium sp. MASK1Z-5, whole genome shotgun sequence.</title>
        <authorList>
            <person name="Tuo L."/>
        </authorList>
    </citation>
    <scope>NUCLEOTIDE SEQUENCE [LARGE SCALE GENOMIC DNA]</scope>
    <source>
        <strain evidence="2 3">MASK1Z-5</strain>
    </source>
</reference>
<gene>
    <name evidence="2" type="ORF">I8D64_04765</name>
</gene>
<evidence type="ECO:0000313" key="2">
    <source>
        <dbReference type="EMBL" id="MBK0330708.1"/>
    </source>
</evidence>
<accession>A0ABS1B7T0</accession>